<evidence type="ECO:0000256" key="1">
    <source>
        <dbReference type="SAM" id="MobiDB-lite"/>
    </source>
</evidence>
<keyword evidence="3" id="KW-1185">Reference proteome</keyword>
<proteinExistence type="predicted"/>
<dbReference type="EMBL" id="CAIIXF020000010">
    <property type="protein sequence ID" value="CAH1796786.1"/>
    <property type="molecule type" value="Genomic_DNA"/>
</dbReference>
<sequence length="263" mass="29501">MSSRVSLLMVTLRLLEPNLGRLDLAASVVTTFLFFPVELGDWVAADLMGSLMNPIFEGTSSRVPEDECCPDVDVPSLDGLGEEGDKDFDDDWCGFVEGRLRDADSLDEVFEVEIFGIFIEEEGYDDRPCDTDDFDAETDEDDTRTFDCLSDGRPRVADNVADEDETDGTLCDFPGWYDDDVRPLDKDGSAVQDENDALFVGFTDEDWNDLDEDDRSLDKDGSVVQDENDALFVGCTDEDWNDLDDDDRPLEKDGSADEDEWRP</sequence>
<organism evidence="2 3">
    <name type="scientific">Owenia fusiformis</name>
    <name type="common">Polychaete worm</name>
    <dbReference type="NCBI Taxonomy" id="6347"/>
    <lineage>
        <taxon>Eukaryota</taxon>
        <taxon>Metazoa</taxon>
        <taxon>Spiralia</taxon>
        <taxon>Lophotrochozoa</taxon>
        <taxon>Annelida</taxon>
        <taxon>Polychaeta</taxon>
        <taxon>Sedentaria</taxon>
        <taxon>Canalipalpata</taxon>
        <taxon>Sabellida</taxon>
        <taxon>Oweniida</taxon>
        <taxon>Oweniidae</taxon>
        <taxon>Owenia</taxon>
    </lineage>
</organism>
<reference evidence="2" key="1">
    <citation type="submission" date="2022-03" db="EMBL/GenBank/DDBJ databases">
        <authorList>
            <person name="Martin C."/>
        </authorList>
    </citation>
    <scope>NUCLEOTIDE SEQUENCE</scope>
</reference>
<evidence type="ECO:0000313" key="3">
    <source>
        <dbReference type="Proteomes" id="UP000749559"/>
    </source>
</evidence>
<feature type="compositionally biased region" description="Acidic residues" evidence="1">
    <location>
        <begin position="236"/>
        <end position="248"/>
    </location>
</feature>
<feature type="region of interest" description="Disordered" evidence="1">
    <location>
        <begin position="236"/>
        <end position="263"/>
    </location>
</feature>
<protein>
    <submittedName>
        <fullName evidence="2">Uncharacterized protein</fullName>
    </submittedName>
</protein>
<accession>A0A8S4PVM1</accession>
<dbReference type="AlphaFoldDB" id="A0A8S4PVM1"/>
<evidence type="ECO:0000313" key="2">
    <source>
        <dbReference type="EMBL" id="CAH1796786.1"/>
    </source>
</evidence>
<gene>
    <name evidence="2" type="ORF">OFUS_LOCUS21158</name>
</gene>
<name>A0A8S4PVM1_OWEFU</name>
<feature type="region of interest" description="Disordered" evidence="1">
    <location>
        <begin position="209"/>
        <end position="228"/>
    </location>
</feature>
<feature type="compositionally biased region" description="Basic and acidic residues" evidence="1">
    <location>
        <begin position="249"/>
        <end position="263"/>
    </location>
</feature>
<dbReference type="Proteomes" id="UP000749559">
    <property type="component" value="Unassembled WGS sequence"/>
</dbReference>
<comment type="caution">
    <text evidence="2">The sequence shown here is derived from an EMBL/GenBank/DDBJ whole genome shotgun (WGS) entry which is preliminary data.</text>
</comment>